<feature type="region of interest" description="Disordered" evidence="1">
    <location>
        <begin position="64"/>
        <end position="90"/>
    </location>
</feature>
<feature type="compositionally biased region" description="Polar residues" evidence="1">
    <location>
        <begin position="182"/>
        <end position="192"/>
    </location>
</feature>
<feature type="region of interest" description="Disordered" evidence="1">
    <location>
        <begin position="165"/>
        <end position="204"/>
    </location>
</feature>
<sequence>MLEGHVAELLARHLSRFIKNVNASQLQISLWSGNVVLNNVELRSDALERIAALLHGERSGVETKDAGASASAAAGTPSGSSKSHEGGSSSSTLSVRMLLAPFTVVKGVIRQLAITVPWASLESEPVRVDVAGVELVLGPLRARPFNAREEQEREQAIKQRQLERYEKERHRLSREGAEETVSETSSNMTASMESRHVKRGDGPAIAGTSRASGASWFSWLWDFDRLSQIAVRNVRVNLQDVSMRCEFDYEGLHPSCASAFCVFVKQVQLTTADEKFKDVFNKELLTPLCKKIALSEVVVSVHAIRQSPRGVFGSARESGNGPASSAASEPASCAAAYDTYASRWALSAAILRVQTLQLQAKLVPPGCVSKNAIVEEMPILSASSTELRVTTADSIEVDVCFGVVQVLESMWRNYQQSLPCARYRKRLHLLRPTGGHATHTRVLRQASEPNSVSLSQDAATAWRPSAQQRWRFALRCVLDDVRQHRQIFGLHEWKRCEVVEAMVQFGQLRRVYTEYWKRAKGVIWAPPLSALEEKRLKSMERQLSLWQVIYLRCLSHAQLVVEQESYARQQDYIEEARQRIKSGLLSSSGNDGGGRPTSFLWDWLFGRSTRKNDTATLSRKSLASIASRDGVGVISVPTYRGFCFRDLVALEWDLGRRYTSPHYARLAHPRAPQNRLPELAAENRLYFTLRALFPKLIVRIDPIYWPLTYDSSVPATPSATPLQRVEQRLVAQLRAMELFYTTIPDDRPEKASLSFFLGSASLTFEGALRSVLLQSKEQFREDYVVVKRNAQRTHIRVWVAPQLVICQPTHEWAWWYAEVSAFVHWFRAVQRAFYVSGVPEASPGSMPALAESAQSDLHVTASVGSRMSASSSCTSTPRGQSSQMATGTTVPRASPAPRVLNVTIQSLDVCVPLFARDIECTDLEIFSRQPSAFSSAALPGSLAGTVPCDSTLKCGESQRQLSTEIASGDGDAGDGRPRDEATLQSGDAAPAALWLRTTDSIQSFAVEGDTDGEEYTDSSCSSPSASPDMFARVATERCFLKNETCLVLSVSTTRLWTVAPPRKRYKGTENEYCLCIGDQSKAVRVFCQNGHNTHTPTSSRQLELLSFVAGEVRLNPKELTVLLNKGIDAVADPCAFALVNDALLKPTVLAAADAHGQAVRALTAELRQAECRWSGTRGAAAPWRLATSTCVELRADSESPPVLREVPLDCARHILSALSAPLFIARSSATTAAHAISRGELATGVFGGRVCTVGVCVARLLIRSEANVDLGELVLVAPEHLPPTTEPYREALSALGAEEPRAIELICNFADSQWHAVERSSYDPLPLCPAREKVCPRLLLSIPDITMTTTAGRKLLTIEHLMLVQTCTAPRKPEAALTIQTVSAFCDIVLVELLEVLIGTMCTMRSIKLPPQAAPYVLTGALRSEAADSEMPQSRFFGVLPISVRAHTARFQTPLSTDDVVDAPYVEVTTTIEDALCTLEPLTGGTGRGGKHVHLRFSVPEAMQIADYIGGDPEVRSLISAYPWAACTGDGTAHALHCVVDVTLPGSCVGDTDTSTLPRPGVPPSTTCRATLVGGAIHVYCPFLYFYAAAIKADERIVRLDELARSPLLRHGYTHAPCFADGTPRSRVVGGARASREATTPLPLSVEATISDLDVVLATDAAVPIDMTKPSTFCVVHVEQIVCMLQQITSASPGASATLETQTHASVDTNRVQLLDVLSAPSRDVCLPDVKLRAHRGVRLVPKEDLTGYAYQRGAPDDWAFLVGVHPACAPYPQGTASVHEAASSTASRPSDVTIRMSAQQCRSLVRFFLYNVTRLPIHSTRRTPRVGGDHLQRTSTPPATVTFPMGGPKPLSSLYHGAEAPSHQQAALSPSVTLLLTIPAVSILIDTDDYVAPDRNARQSTMPRTTEEDESESIAPAAPPPRLPSTRRVSYEVGLRRGGQLYSAAGGCWSTSPVKNGQLSGLELVAREEKLENSTGDADVTETTSTHVLLTIDLVGMAFLERRAGRASSEVDDDARNDAAVVKVAAAVRHAHFRVPHIKWWLLLYSIFAGVCSTQGSRQSSAARTPGKSGSAGTIARFGEAGQHGNEGASGQGSSAFGDHRGTSRGEYMDGDKAASPTRERHLASRQRRSRRLHGTVEITHTEVSFCTVDCAKGDRQPLCRLTVPEARLTASPLPALQEGGRAHVNNAGRLYDKFVLEVPHCPELLLLCVSGESDGAAGLESQLSSGSSYASVLRRQSAEAPSTASAAPVVKSSFWRQATAATVTPASKPPLLPARSSEACISLGLVCFSDASSLRSLRYGRCYQVTDLTLHRTSVVQVRLQRMLLDIPAVLLFSLAREVVRQVMETQSIEGMKPHAHAAPRDGRDAESPALTYIGIEAELTDVEVRLSAEAIPPGEPAASCDAGRGPVSWSVAIRSARLTTSVQLQSVLTNTRMPASLIGDGLSRGWRVQIWHMIPQLVVQGVVVSTNSDTQAWRTLPDVRIKVSLPLKRSIICVRGKGATATDDGLELSSSADESALRWRHSSTANGFQMEPTALTALNGLHYHVLATLHVDVGAEGDGAVGTAPGHDAASVQVRLSTIFTLISAAARLVALWRQTRRTCESSVAAAVTAGTTSRHAGWWRPGSRQRHGLITWYEFELGLSGRRLELIMDTAAATVGEKAASALTNDCALCVSVGGAITVQVDREAGEEAAEPTTVFGIVQRDGGYNETMTECDGRIDNEKAVVGGTHTLFRLRSAPVHVHDGAGNLLLHVSAVAQGGMADAMVADYASAEALLDINAGRVVIHASSLTAASMVCWWKAYRALKQRWESAVTCMRQSSTCPPEATRKPELAMGSEGGCKRCWLQQINVEVRHTELVLAPAARVCAQQAHTTFSPTDVGVGLDAAAALELRCEEVCMYSMLPQPGAAYGTAPIVLARTVSPVLVVTRAQKQRLLVQYRTPFVSIMNGDNHSWALCAFRIAKVVTGTVTALAARAEVTPLHASESDPPTGGAASSWSAWIPRAEVEIHKAELLCFAPHSKRTCSAAPVVCLEARQAVLHCVDSASLIESSSVGTVVGVRMESSAVVSATYSSGPSTEVKAHPLLDDVKTTFVLSSSSQSASDPVEVTLSAAAATEQNAVCLRLPAGDSLEKTVAALWLLARQKVPRRYAQARAAKDSAAPGDRVCCGAGTLWHVRANVPRMLLRCAVASAAMSSSEQTLRHLCSISVDDVRAELRTRRGGNEGDDRRPHAEVWVGSVVGKTVVTDAAEALNEQAMEMPSTFLELRPLVEPSGDRAPGAAPATGGATSTRSNNRAGFSVLQRSLSLSTGGEEHGGAAQDIAADDATALVIRLHALHVHPSMRFLKMLMEHALHPCVAGISAANADASSTHILDDLEHTVLRVGSATAVLPASGTLNRHAGRVRVVEVATDWQLCEDLRLGGEGGFQLHFCGSAGRSVITVRGGGAGDEKVQGSAATIFLSLPVGANGEVCPAIRVDPDMTVRFENVRVVVGEEAQAVRRDACVLEAYVELGERSLCLLPPPLVGVSASPSTAATDAQVEKAAARVSQANSGAAANDTAVPQVPTTSLWAVSTMFSVDVAVGFEVSLTAGARRLAATGAAKGRYRFEEKLNAERTLRSEHEGECTIVLHTCLSESGPLTDTPVAATAQMCLTAAENQHRVMLDWGSTLWRLPLGHAHMLIELGRLAQQVLCQTFSPSPPRRPWHPPAAGDGLARGPTRRATTLDVRANVPSWALTLTSDAGSALAILLVDHARLQCSTDMDVSDVALTAEATVSLRDSIELDDESGEHQGATVRYAVERSSVASAPAPMAARVLFSAQPHLYLSFTRFSPGCRSLSVSVQVDSVIATLPLVTAARLLRTSARETDAGKRVFWNDSGVEMEVAESAPHAGAPLRSVSRWRLLAEPGRLLHTSIPASCAVVMLTPVAAPVSDVSSTAGRKDDGGSDGVAVNLEALGDGTVARVSLPGYTSALGALDLIVRKSVRDRLEVVHLTSSVVLANVFYAGPADGSAAAPAAAGIVSVTAHGARLTVPPRSARYVPLPLLRECLTLELDGGAYAPAAKMLTWAMMADAMTLLADQAAGGGGETSGGPGNGAAASPKSGAAAGFMLYGDMDALGRDRGENDNGHGGTLRAPAFCERVRALDAFTLSFPMLLSPLTTIPVKPLCGDVAGGGVNDATFASAPARQSEVAVSPTENTARNGRVVQLTWRRRCSRMVGPLFSGRLSPREYTVAVGPVWTLWNWTGCRLRLRLRTSRDGVVSSPVKAPQGTSSPQLSLLTSRSSDAVATADVENGACFQWTPTTLDALQGTVFAFFQLMVPSLAGGSTTLPNSPPSMQWWSVAAPISLQEPPPLYIRLQQGSDTTRGAVRIEQQGPSSVVVRCAALLRSALARPVYLRDAEQPQPLLGAGAHGCVLPQQQVPLFYSEYVTTFAPHADRVGFTVATNPVTSTGARNASLHESDAYYLTTPVVAALLSAQELAYCTRFYTVSAVPDARFERSAATLHGKDEKDLGEQCVPAEALPCLWTPEPPTVVQLSSLCRIRNTHAHRTLLAMPFDASAPSNAEGATTALSMVTLIPPGEEREVTEFCRHAKEPEMQFCYCTSGGNAPAHAWSPPVRLLSLATATQPLVLKHTCVSRDLHEVESDAEAEEPRFIMNPVRRRVGEAVALAVEHFRCLTVMSSMTSVSLCVSVALQAAPPLKIVNRLNTTLQFAQCAVTTGSDVAPSPARRGTVTTALCSCAPRPCSYVVAAGTMSYGCWEVPVLELPGLRVTLYSNVRQGFTVSQDVDLLRCAAAPSSGARVGSTDAYVYVSLDNRRRQYTVTVASSRQLEGRMLFQPRRLTQLEVYVHSCTVYVAAMTLPRAGPFARKSLIAQGARGRLRLRRGASSGESANRDTVPLIATDEDVLTFLEEQELDVVLVRLLGFYGSATLTERHLMGSASLALLEVVDCTTVDAAYPVILRVGPRAGSGSATTIAGNTVEPSAETEQGRASSPILPDVFGGGATLTSSTGVPHFKDPSWFALEIQLTRPGQAAAADGVVLLPVPRLRVTVPPIVVRADDDILFTLRATAERLGEEWSPAASSERAVHAAERRGSLFSTRGDAVADSATHLPHRAYIVFVYALQVSPILAEVTYTRSGHWRYNPFKGLAQIPEHLIPSVEDLSISLKEVRLQEVELRWSHSLFGIAKSFLWPLYRTQLLLQSYKVLGSMDVLGNPRALLGSWSRGVWDLVTNSSGQSRWTDTREFLRTTTSSTLHSVGVLARSIGNLAGTSPITVAPRLSCGSSSSDFSGHAVLATSQRRGVLGEVLHEVGGGISDAVTKPIRGAREGGVSGFLIGIAAGVAGLAGRPVFGFFRGVSVTSEFYARLLGGLGELTEHEARHLGLERNYLIVSTSARGAPVSEATEGVEREVSGTSAAGHVNRVPRASLPRDQYILTYAMYDQVFADVPRWRRGDETNVRLAVDRVGIYNTALHTPYAALCTFLSPSEFRNALPCALTALLAGNIISLLARNCTVDSFRGSAGVDQGNDKAPDEPGTGEGQVTRARLAHECERASYIKASLGVRALHTYVTDEVFVHVCSLEEIEASLKETEAQQKYSRALARAICAAGERLLAP</sequence>
<evidence type="ECO:0000256" key="1">
    <source>
        <dbReference type="SAM" id="MobiDB-lite"/>
    </source>
</evidence>
<feature type="compositionally biased region" description="Low complexity" evidence="1">
    <location>
        <begin position="66"/>
        <end position="90"/>
    </location>
</feature>
<feature type="compositionally biased region" description="Basic and acidic residues" evidence="1">
    <location>
        <begin position="165"/>
        <end position="177"/>
    </location>
</feature>
<feature type="region of interest" description="Disordered" evidence="1">
    <location>
        <begin position="3269"/>
        <end position="3294"/>
    </location>
</feature>
<dbReference type="GO" id="GO:0006623">
    <property type="term" value="P:protein targeting to vacuole"/>
    <property type="evidence" value="ECO:0007669"/>
    <property type="project" value="TreeGrafter"/>
</dbReference>
<proteinExistence type="predicted"/>
<accession>A0A6J8FRS4</accession>
<dbReference type="EMBL" id="LR812656">
    <property type="protein sequence ID" value="CAC5434720.1"/>
    <property type="molecule type" value="Genomic_DNA"/>
</dbReference>
<dbReference type="VEuPathDB" id="TriTrypDB:LDHU3_36.1930"/>
<dbReference type="Proteomes" id="UP000601710">
    <property type="component" value="Chromosome 36"/>
</dbReference>
<feature type="region of interest" description="Disordered" evidence="1">
    <location>
        <begin position="959"/>
        <end position="984"/>
    </location>
</feature>
<feature type="region of interest" description="Disordered" evidence="1">
    <location>
        <begin position="1895"/>
        <end position="1928"/>
    </location>
</feature>
<feature type="compositionally biased region" description="Low complexity" evidence="1">
    <location>
        <begin position="3275"/>
        <end position="3291"/>
    </location>
</feature>
<feature type="compositionally biased region" description="Basic and acidic residues" evidence="1">
    <location>
        <begin position="2099"/>
        <end position="2124"/>
    </location>
</feature>
<feature type="compositionally biased region" description="Polar residues" evidence="1">
    <location>
        <begin position="876"/>
        <end position="891"/>
    </location>
</feature>
<feature type="region of interest" description="Disordered" evidence="1">
    <location>
        <begin position="3695"/>
        <end position="3715"/>
    </location>
</feature>
<name>A0A6J8FRS4_LEIDO</name>
<evidence type="ECO:0000313" key="2">
    <source>
        <dbReference type="EMBL" id="CAC5434720.1"/>
    </source>
</evidence>
<protein>
    <submittedName>
        <fullName evidence="2">N-inal_region_of_Chorein_a_TM_vesicle-mediated_so rter_putative/Pfam:PF12624</fullName>
    </submittedName>
</protein>
<reference evidence="2" key="1">
    <citation type="submission" date="2020-06" db="EMBL/GenBank/DDBJ databases">
        <authorList>
            <person name="Camacho E."/>
            <person name="Gonzalez-de la Fuente S."/>
            <person name="Rastrojo A."/>
            <person name="Peiro-Pastor R."/>
            <person name="Solana JC."/>
            <person name="Tabera L."/>
            <person name="Gamarro F."/>
            <person name="Carrasco-Ramiro F."/>
            <person name="Requena JM."/>
            <person name="Aguado B."/>
        </authorList>
    </citation>
    <scope>NUCLEOTIDE SEQUENCE</scope>
</reference>
<dbReference type="PANTHER" id="PTHR16166:SF144">
    <property type="entry name" value="CHOREIN N-TERMINAL DOMAIN-CONTAINING PROTEIN"/>
    <property type="match status" value="1"/>
</dbReference>
<evidence type="ECO:0000313" key="3">
    <source>
        <dbReference type="Proteomes" id="UP000601710"/>
    </source>
</evidence>
<feature type="region of interest" description="Disordered" evidence="1">
    <location>
        <begin position="868"/>
        <end position="892"/>
    </location>
</feature>
<dbReference type="InterPro" id="IPR026847">
    <property type="entry name" value="VPS13"/>
</dbReference>
<feature type="region of interest" description="Disordered" evidence="1">
    <location>
        <begin position="5515"/>
        <end position="5535"/>
    </location>
</feature>
<feature type="region of interest" description="Disordered" evidence="1">
    <location>
        <begin position="2081"/>
        <end position="2133"/>
    </location>
</feature>
<feature type="region of interest" description="Disordered" evidence="1">
    <location>
        <begin position="1822"/>
        <end position="1845"/>
    </location>
</feature>
<dbReference type="PANTHER" id="PTHR16166">
    <property type="entry name" value="VACUOLAR PROTEIN SORTING-ASSOCIATED PROTEIN VPS13"/>
    <property type="match status" value="1"/>
</dbReference>
<feature type="compositionally biased region" description="Polar residues" evidence="1">
    <location>
        <begin position="4264"/>
        <end position="4274"/>
    </location>
</feature>
<feature type="region of interest" description="Disordered" evidence="1">
    <location>
        <begin position="4255"/>
        <end position="4274"/>
    </location>
</feature>
<dbReference type="VEuPathDB" id="TriTrypDB:LdCL_360020500"/>
<gene>
    <name evidence="2" type="ORF">LDHU3_36.1930</name>
</gene>
<feature type="region of interest" description="Disordered" evidence="1">
    <location>
        <begin position="4963"/>
        <end position="4987"/>
    </location>
</feature>
<feature type="compositionally biased region" description="Polar residues" evidence="1">
    <location>
        <begin position="4965"/>
        <end position="4986"/>
    </location>
</feature>
<dbReference type="GO" id="GO:0045053">
    <property type="term" value="P:protein retention in Golgi apparatus"/>
    <property type="evidence" value="ECO:0007669"/>
    <property type="project" value="TreeGrafter"/>
</dbReference>
<dbReference type="VEuPathDB" id="TriTrypDB:LdBPK_361500.1"/>
<organism evidence="2 3">
    <name type="scientific">Leishmania donovani</name>
    <dbReference type="NCBI Taxonomy" id="5661"/>
    <lineage>
        <taxon>Eukaryota</taxon>
        <taxon>Discoba</taxon>
        <taxon>Euglenozoa</taxon>
        <taxon>Kinetoplastea</taxon>
        <taxon>Metakinetoplastina</taxon>
        <taxon>Trypanosomatida</taxon>
        <taxon>Trypanosomatidae</taxon>
        <taxon>Leishmaniinae</taxon>
        <taxon>Leishmania</taxon>
    </lineage>
</organism>